<feature type="compositionally biased region" description="Low complexity" evidence="1">
    <location>
        <begin position="267"/>
        <end position="279"/>
    </location>
</feature>
<feature type="compositionally biased region" description="Polar residues" evidence="1">
    <location>
        <begin position="309"/>
        <end position="331"/>
    </location>
</feature>
<feature type="compositionally biased region" description="Low complexity" evidence="1">
    <location>
        <begin position="337"/>
        <end position="349"/>
    </location>
</feature>
<evidence type="ECO:0000256" key="1">
    <source>
        <dbReference type="SAM" id="MobiDB-lite"/>
    </source>
</evidence>
<gene>
    <name evidence="3" type="ORF">C7M84_016370</name>
</gene>
<evidence type="ECO:0000313" key="4">
    <source>
        <dbReference type="Proteomes" id="UP000283509"/>
    </source>
</evidence>
<dbReference type="AlphaFoldDB" id="A0A423SNB4"/>
<dbReference type="EMBL" id="QCYY01003061">
    <property type="protein sequence ID" value="ROT65651.1"/>
    <property type="molecule type" value="Genomic_DNA"/>
</dbReference>
<keyword evidence="2" id="KW-0812">Transmembrane</keyword>
<reference evidence="3 4" key="2">
    <citation type="submission" date="2019-01" db="EMBL/GenBank/DDBJ databases">
        <title>The decoding of complex shrimp genome reveals the adaptation for benthos swimmer, frequently molting mechanism and breeding impact on genome.</title>
        <authorList>
            <person name="Sun Y."/>
            <person name="Gao Y."/>
            <person name="Yu Y."/>
        </authorList>
    </citation>
    <scope>NUCLEOTIDE SEQUENCE [LARGE SCALE GENOMIC DNA]</scope>
    <source>
        <tissue evidence="3">Muscle</tissue>
    </source>
</reference>
<dbReference type="OrthoDB" id="10430120at2759"/>
<feature type="region of interest" description="Disordered" evidence="1">
    <location>
        <begin position="267"/>
        <end position="367"/>
    </location>
</feature>
<protein>
    <submittedName>
        <fullName evidence="3">Uncharacterized protein</fullName>
    </submittedName>
</protein>
<name>A0A423SNB4_PENVA</name>
<organism evidence="3 4">
    <name type="scientific">Penaeus vannamei</name>
    <name type="common">Whiteleg shrimp</name>
    <name type="synonym">Litopenaeus vannamei</name>
    <dbReference type="NCBI Taxonomy" id="6689"/>
    <lineage>
        <taxon>Eukaryota</taxon>
        <taxon>Metazoa</taxon>
        <taxon>Ecdysozoa</taxon>
        <taxon>Arthropoda</taxon>
        <taxon>Crustacea</taxon>
        <taxon>Multicrustacea</taxon>
        <taxon>Malacostraca</taxon>
        <taxon>Eumalacostraca</taxon>
        <taxon>Eucarida</taxon>
        <taxon>Decapoda</taxon>
        <taxon>Dendrobranchiata</taxon>
        <taxon>Penaeoidea</taxon>
        <taxon>Penaeidae</taxon>
        <taxon>Penaeus</taxon>
    </lineage>
</organism>
<keyword evidence="2" id="KW-1133">Transmembrane helix</keyword>
<reference evidence="3 4" key="1">
    <citation type="submission" date="2018-04" db="EMBL/GenBank/DDBJ databases">
        <authorList>
            <person name="Zhang X."/>
            <person name="Yuan J."/>
            <person name="Li F."/>
            <person name="Xiang J."/>
        </authorList>
    </citation>
    <scope>NUCLEOTIDE SEQUENCE [LARGE SCALE GENOMIC DNA]</scope>
    <source>
        <tissue evidence="3">Muscle</tissue>
    </source>
</reference>
<keyword evidence="2" id="KW-0472">Membrane</keyword>
<proteinExistence type="predicted"/>
<sequence length="429" mass="47061">MMPHQFRLRHRDGRIWRTSLALPRPPVLSPSRACCRNSPDTRSQCPVILPGREADGQIPLYVGIFPEEEDWEWKVEFKNDENHTFFRLSLQSEREQIKAQSTSGLYGETQSPPVEWSEAAFPVREWSHLAVYADGDHLVVAQRQDASAATVRVGLDKHSARKFRFASDGNMTHNCLKGLIISSVSEVLQVTENKTYCLQAAGPPVTLSGDNASLEVTNATWHRIEEQAESYSVDGVIFVIDDCPAKAFISTTLAAEGISTTTAVGAQTTSTSDFTSPTTHQPEQSESSPMIALLSTIPSRSQDADTEGRSYTSSFSSTLTQSADNAESSTPVEELTEPSGGPSEKSSGEASEEPSGEPSGKPTGPSKGAVAAVVISIIILLLTVIFFFRRGYHREVLMLWYNATHREEQTVEILNLQKGGSLRQKENNE</sequence>
<feature type="transmembrane region" description="Helical" evidence="2">
    <location>
        <begin position="368"/>
        <end position="388"/>
    </location>
</feature>
<keyword evidence="4" id="KW-1185">Reference proteome</keyword>
<evidence type="ECO:0000256" key="2">
    <source>
        <dbReference type="SAM" id="Phobius"/>
    </source>
</evidence>
<accession>A0A423SNB4</accession>
<dbReference type="Proteomes" id="UP000283509">
    <property type="component" value="Unassembled WGS sequence"/>
</dbReference>
<comment type="caution">
    <text evidence="3">The sequence shown here is derived from an EMBL/GenBank/DDBJ whole genome shotgun (WGS) entry which is preliminary data.</text>
</comment>
<feature type="compositionally biased region" description="Low complexity" evidence="1">
    <location>
        <begin position="356"/>
        <end position="367"/>
    </location>
</feature>
<evidence type="ECO:0000313" key="3">
    <source>
        <dbReference type="EMBL" id="ROT65651.1"/>
    </source>
</evidence>